<evidence type="ECO:0000256" key="1">
    <source>
        <dbReference type="ARBA" id="ARBA00005417"/>
    </source>
</evidence>
<dbReference type="Proteomes" id="UP000219439">
    <property type="component" value="Unassembled WGS sequence"/>
</dbReference>
<accession>A0A285NE56</accession>
<dbReference type="EMBL" id="OBEL01000001">
    <property type="protein sequence ID" value="SNZ07183.1"/>
    <property type="molecule type" value="Genomic_DNA"/>
</dbReference>
<evidence type="ECO:0000313" key="8">
    <source>
        <dbReference type="Proteomes" id="UP000219439"/>
    </source>
</evidence>
<comment type="similarity">
    <text evidence="1">Belongs to the ABC transporter superfamily.</text>
</comment>
<dbReference type="GO" id="GO:0016887">
    <property type="term" value="F:ATP hydrolysis activity"/>
    <property type="evidence" value="ECO:0007669"/>
    <property type="project" value="InterPro"/>
</dbReference>
<keyword evidence="4" id="KW-0547">Nucleotide-binding</keyword>
<dbReference type="GO" id="GO:0005524">
    <property type="term" value="F:ATP binding"/>
    <property type="evidence" value="ECO:0007669"/>
    <property type="project" value="UniProtKB-KW"/>
</dbReference>
<sequence length="289" mass="31499">MTGPLIQISALEKTFVRRPVLQSLDVDIASDDRIALIGSNGAGKTTLIRCLLGHYRHKGDILLAGEKVSTHNRSMLEAIAFVPQLPPPLKMPVADLIKFSCASGKADKDKIWDIADKLGLELAILMSIPFNRLSGGQKQKLLISIALARPAKLFIFDEPSANLDPAARSAFLDLLAQHKDRAMLIASHRLEEIASLVNRVIEMDQGKIVLDDRISDRLKEGDRRLCTLKLAVPSEALSKTLSEWDFSIASNGLSASGQVAGGDMIRFLSTLSRYGGLLSDISFENLGED</sequence>
<dbReference type="InterPro" id="IPR003593">
    <property type="entry name" value="AAA+_ATPase"/>
</dbReference>
<dbReference type="OrthoDB" id="9778547at2"/>
<name>A0A285NE56_9HYPH</name>
<dbReference type="InterPro" id="IPR003439">
    <property type="entry name" value="ABC_transporter-like_ATP-bd"/>
</dbReference>
<keyword evidence="8" id="KW-1185">Reference proteome</keyword>
<dbReference type="SUPFAM" id="SSF52540">
    <property type="entry name" value="P-loop containing nucleoside triphosphate hydrolases"/>
    <property type="match status" value="1"/>
</dbReference>
<dbReference type="RefSeq" id="WP_097152001.1">
    <property type="nucleotide sequence ID" value="NZ_OBEL01000001.1"/>
</dbReference>
<evidence type="ECO:0000256" key="5">
    <source>
        <dbReference type="ARBA" id="ARBA00022840"/>
    </source>
</evidence>
<evidence type="ECO:0000313" key="7">
    <source>
        <dbReference type="EMBL" id="SNZ07183.1"/>
    </source>
</evidence>
<dbReference type="PROSITE" id="PS50893">
    <property type="entry name" value="ABC_TRANSPORTER_2"/>
    <property type="match status" value="1"/>
</dbReference>
<dbReference type="SMART" id="SM00382">
    <property type="entry name" value="AAA"/>
    <property type="match status" value="1"/>
</dbReference>
<proteinExistence type="inferred from homology"/>
<dbReference type="PANTHER" id="PTHR42711:SF5">
    <property type="entry name" value="ABC TRANSPORTER ATP-BINDING PROTEIN NATA"/>
    <property type="match status" value="1"/>
</dbReference>
<keyword evidence="3" id="KW-0536">Nodulation</keyword>
<dbReference type="Pfam" id="PF00005">
    <property type="entry name" value="ABC_tran"/>
    <property type="match status" value="1"/>
</dbReference>
<keyword evidence="5 7" id="KW-0067">ATP-binding</keyword>
<evidence type="ECO:0000256" key="3">
    <source>
        <dbReference type="ARBA" id="ARBA00022458"/>
    </source>
</evidence>
<gene>
    <name evidence="7" type="ORF">SAMN06265368_0699</name>
</gene>
<evidence type="ECO:0000256" key="2">
    <source>
        <dbReference type="ARBA" id="ARBA00022448"/>
    </source>
</evidence>
<reference evidence="7 8" key="1">
    <citation type="submission" date="2017-09" db="EMBL/GenBank/DDBJ databases">
        <authorList>
            <person name="Ehlers B."/>
            <person name="Leendertz F.H."/>
        </authorList>
    </citation>
    <scope>NUCLEOTIDE SEQUENCE [LARGE SCALE GENOMIC DNA]</scope>
    <source>
        <strain evidence="7 8">DSM 18289</strain>
    </source>
</reference>
<dbReference type="PANTHER" id="PTHR42711">
    <property type="entry name" value="ABC TRANSPORTER ATP-BINDING PROTEIN"/>
    <property type="match status" value="1"/>
</dbReference>
<keyword evidence="2" id="KW-0813">Transport</keyword>
<protein>
    <submittedName>
        <fullName evidence="7">ABC-2 type transport system ATP-binding protein</fullName>
    </submittedName>
</protein>
<dbReference type="InterPro" id="IPR027417">
    <property type="entry name" value="P-loop_NTPase"/>
</dbReference>
<evidence type="ECO:0000259" key="6">
    <source>
        <dbReference type="PROSITE" id="PS50893"/>
    </source>
</evidence>
<organism evidence="7 8">
    <name type="scientific">Cohaesibacter gelatinilyticus</name>
    <dbReference type="NCBI Taxonomy" id="372072"/>
    <lineage>
        <taxon>Bacteria</taxon>
        <taxon>Pseudomonadati</taxon>
        <taxon>Pseudomonadota</taxon>
        <taxon>Alphaproteobacteria</taxon>
        <taxon>Hyphomicrobiales</taxon>
        <taxon>Cohaesibacteraceae</taxon>
    </lineage>
</organism>
<feature type="domain" description="ABC transporter" evidence="6">
    <location>
        <begin position="6"/>
        <end position="230"/>
    </location>
</feature>
<dbReference type="Gene3D" id="3.40.50.300">
    <property type="entry name" value="P-loop containing nucleotide triphosphate hydrolases"/>
    <property type="match status" value="1"/>
</dbReference>
<dbReference type="CDD" id="cd03230">
    <property type="entry name" value="ABC_DR_subfamily_A"/>
    <property type="match status" value="1"/>
</dbReference>
<dbReference type="InterPro" id="IPR050763">
    <property type="entry name" value="ABC_transporter_ATP-binding"/>
</dbReference>
<evidence type="ECO:0000256" key="4">
    <source>
        <dbReference type="ARBA" id="ARBA00022741"/>
    </source>
</evidence>
<dbReference type="InterPro" id="IPR017871">
    <property type="entry name" value="ABC_transporter-like_CS"/>
</dbReference>
<dbReference type="PROSITE" id="PS00211">
    <property type="entry name" value="ABC_TRANSPORTER_1"/>
    <property type="match status" value="1"/>
</dbReference>
<dbReference type="AlphaFoldDB" id="A0A285NE56"/>